<evidence type="ECO:0000313" key="9">
    <source>
        <dbReference type="Proteomes" id="UP000245802"/>
    </source>
</evidence>
<evidence type="ECO:0000256" key="4">
    <source>
        <dbReference type="ARBA" id="ARBA00023125"/>
    </source>
</evidence>
<dbReference type="Pfam" id="PF04545">
    <property type="entry name" value="Sigma70_r4"/>
    <property type="match status" value="1"/>
</dbReference>
<dbReference type="Proteomes" id="UP000245802">
    <property type="component" value="Chromosome"/>
</dbReference>
<evidence type="ECO:0000256" key="1">
    <source>
        <dbReference type="ARBA" id="ARBA00010641"/>
    </source>
</evidence>
<reference evidence="8 9" key="1">
    <citation type="submission" date="2018-01" db="EMBL/GenBank/DDBJ databases">
        <title>G. obscuriglobus.</title>
        <authorList>
            <person name="Franke J."/>
            <person name="Blomberg W."/>
            <person name="Selmecki A."/>
        </authorList>
    </citation>
    <scope>NUCLEOTIDE SEQUENCE [LARGE SCALE GENOMIC DNA]</scope>
    <source>
        <strain evidence="8 9">DSM 5831</strain>
    </source>
</reference>
<evidence type="ECO:0000259" key="6">
    <source>
        <dbReference type="Pfam" id="PF04542"/>
    </source>
</evidence>
<dbReference type="PANTHER" id="PTHR43133:SF51">
    <property type="entry name" value="RNA POLYMERASE SIGMA FACTOR"/>
    <property type="match status" value="1"/>
</dbReference>
<evidence type="ECO:0000313" key="8">
    <source>
        <dbReference type="EMBL" id="AWM40042.1"/>
    </source>
</evidence>
<dbReference type="InterPro" id="IPR014284">
    <property type="entry name" value="RNA_pol_sigma-70_dom"/>
</dbReference>
<dbReference type="GO" id="GO:0006352">
    <property type="term" value="P:DNA-templated transcription initiation"/>
    <property type="evidence" value="ECO:0007669"/>
    <property type="project" value="InterPro"/>
</dbReference>
<gene>
    <name evidence="8" type="ORF">C1280_25580</name>
</gene>
<evidence type="ECO:0000256" key="5">
    <source>
        <dbReference type="ARBA" id="ARBA00023163"/>
    </source>
</evidence>
<dbReference type="GO" id="GO:0003677">
    <property type="term" value="F:DNA binding"/>
    <property type="evidence" value="ECO:0007669"/>
    <property type="project" value="UniProtKB-KW"/>
</dbReference>
<dbReference type="KEGG" id="gog:C1280_25580"/>
<dbReference type="Gene3D" id="1.10.1740.10">
    <property type="match status" value="1"/>
</dbReference>
<dbReference type="InterPro" id="IPR013325">
    <property type="entry name" value="RNA_pol_sigma_r2"/>
</dbReference>
<protein>
    <submittedName>
        <fullName evidence="8">RNA polymerase subunit sigma</fullName>
    </submittedName>
</protein>
<evidence type="ECO:0000259" key="7">
    <source>
        <dbReference type="Pfam" id="PF04545"/>
    </source>
</evidence>
<proteinExistence type="inferred from homology"/>
<dbReference type="InterPro" id="IPR036388">
    <property type="entry name" value="WH-like_DNA-bd_sf"/>
</dbReference>
<keyword evidence="9" id="KW-1185">Reference proteome</keyword>
<dbReference type="GO" id="GO:0016987">
    <property type="term" value="F:sigma factor activity"/>
    <property type="evidence" value="ECO:0007669"/>
    <property type="project" value="UniProtKB-KW"/>
</dbReference>
<dbReference type="InterPro" id="IPR007627">
    <property type="entry name" value="RNA_pol_sigma70_r2"/>
</dbReference>
<evidence type="ECO:0000256" key="3">
    <source>
        <dbReference type="ARBA" id="ARBA00023082"/>
    </source>
</evidence>
<dbReference type="InterPro" id="IPR013324">
    <property type="entry name" value="RNA_pol_sigma_r3/r4-like"/>
</dbReference>
<dbReference type="RefSeq" id="WP_109571227.1">
    <property type="nucleotide sequence ID" value="NZ_CP025958.1"/>
</dbReference>
<dbReference type="EMBL" id="CP025958">
    <property type="protein sequence ID" value="AWM40042.1"/>
    <property type="molecule type" value="Genomic_DNA"/>
</dbReference>
<dbReference type="AlphaFoldDB" id="A0A2Z3H6Q9"/>
<dbReference type="Pfam" id="PF04542">
    <property type="entry name" value="Sigma70_r2"/>
    <property type="match status" value="1"/>
</dbReference>
<organism evidence="8 9">
    <name type="scientific">Gemmata obscuriglobus</name>
    <dbReference type="NCBI Taxonomy" id="114"/>
    <lineage>
        <taxon>Bacteria</taxon>
        <taxon>Pseudomonadati</taxon>
        <taxon>Planctomycetota</taxon>
        <taxon>Planctomycetia</taxon>
        <taxon>Gemmatales</taxon>
        <taxon>Gemmataceae</taxon>
        <taxon>Gemmata</taxon>
    </lineage>
</organism>
<dbReference type="SUPFAM" id="SSF88946">
    <property type="entry name" value="Sigma2 domain of RNA polymerase sigma factors"/>
    <property type="match status" value="1"/>
</dbReference>
<keyword evidence="2" id="KW-0805">Transcription regulation</keyword>
<dbReference type="OrthoDB" id="9795666at2"/>
<keyword evidence="3" id="KW-0731">Sigma factor</keyword>
<name>A0A2Z3H6Q9_9BACT</name>
<dbReference type="InterPro" id="IPR039425">
    <property type="entry name" value="RNA_pol_sigma-70-like"/>
</dbReference>
<feature type="domain" description="RNA polymerase sigma-70 region 2" evidence="6">
    <location>
        <begin position="24"/>
        <end position="89"/>
    </location>
</feature>
<dbReference type="CDD" id="cd06171">
    <property type="entry name" value="Sigma70_r4"/>
    <property type="match status" value="1"/>
</dbReference>
<dbReference type="SUPFAM" id="SSF88659">
    <property type="entry name" value="Sigma3 and sigma4 domains of RNA polymerase sigma factors"/>
    <property type="match status" value="1"/>
</dbReference>
<evidence type="ECO:0000256" key="2">
    <source>
        <dbReference type="ARBA" id="ARBA00023015"/>
    </source>
</evidence>
<dbReference type="InterPro" id="IPR007630">
    <property type="entry name" value="RNA_pol_sigma70_r4"/>
</dbReference>
<feature type="domain" description="RNA polymerase sigma-70 region 4" evidence="7">
    <location>
        <begin position="126"/>
        <end position="175"/>
    </location>
</feature>
<comment type="similarity">
    <text evidence="1">Belongs to the sigma-70 factor family. ECF subfamily.</text>
</comment>
<sequence length="200" mass="22638">MSWTEITVLVEKAKTGDREAYGELVTRFQSSVYAMALGRVRDPLEAQELAQDVFVHAMRKLPQLRDPRCFAGWLRRITARMAINRLTRRGPLFGTDPEMLDAVEARTRTAEEQFAVGEAVEQLKGALSELKPLDRQTLEAFYIRGRSLKQIAKEFAVPTGTVKRRLHVARQRLKEVLEEIDPTLAEKFAGVEDEVEAVGV</sequence>
<dbReference type="NCBIfam" id="TIGR02937">
    <property type="entry name" value="sigma70-ECF"/>
    <property type="match status" value="1"/>
</dbReference>
<dbReference type="PANTHER" id="PTHR43133">
    <property type="entry name" value="RNA POLYMERASE ECF-TYPE SIGMA FACTO"/>
    <property type="match status" value="1"/>
</dbReference>
<keyword evidence="4" id="KW-0238">DNA-binding</keyword>
<dbReference type="Gene3D" id="1.10.10.10">
    <property type="entry name" value="Winged helix-like DNA-binding domain superfamily/Winged helix DNA-binding domain"/>
    <property type="match status" value="1"/>
</dbReference>
<accession>A0A2Z3H6Q9</accession>
<keyword evidence="5" id="KW-0804">Transcription</keyword>